<dbReference type="Gene3D" id="2.70.170.10">
    <property type="entry name" value="Neurotransmitter-gated ion-channel ligand-binding domain"/>
    <property type="match status" value="1"/>
</dbReference>
<dbReference type="InterPro" id="IPR006202">
    <property type="entry name" value="Neur_chan_lig-bd"/>
</dbReference>
<dbReference type="InterPro" id="IPR036734">
    <property type="entry name" value="Neur_chan_lig-bd_sf"/>
</dbReference>
<accession>A0A6J8DA52</accession>
<name>A0A6J8DA52_MYTCO</name>
<evidence type="ECO:0000313" key="3">
    <source>
        <dbReference type="Proteomes" id="UP000507470"/>
    </source>
</evidence>
<protein>
    <submittedName>
        <fullName evidence="2">CHRNA6</fullName>
    </submittedName>
</protein>
<evidence type="ECO:0000313" key="2">
    <source>
        <dbReference type="EMBL" id="CAC5404799.1"/>
    </source>
</evidence>
<proteinExistence type="predicted"/>
<dbReference type="GO" id="GO:0016020">
    <property type="term" value="C:membrane"/>
    <property type="evidence" value="ECO:0007669"/>
    <property type="project" value="InterPro"/>
</dbReference>
<dbReference type="CDD" id="cd18989">
    <property type="entry name" value="LGIC_ECD_cation"/>
    <property type="match status" value="1"/>
</dbReference>
<dbReference type="EMBL" id="CACVKT020007032">
    <property type="protein sequence ID" value="CAC5404799.1"/>
    <property type="molecule type" value="Genomic_DNA"/>
</dbReference>
<keyword evidence="3" id="KW-1185">Reference proteome</keyword>
<organism evidence="2 3">
    <name type="scientific">Mytilus coruscus</name>
    <name type="common">Sea mussel</name>
    <dbReference type="NCBI Taxonomy" id="42192"/>
    <lineage>
        <taxon>Eukaryota</taxon>
        <taxon>Metazoa</taxon>
        <taxon>Spiralia</taxon>
        <taxon>Lophotrochozoa</taxon>
        <taxon>Mollusca</taxon>
        <taxon>Bivalvia</taxon>
        <taxon>Autobranchia</taxon>
        <taxon>Pteriomorphia</taxon>
        <taxon>Mytilida</taxon>
        <taxon>Mytiloidea</taxon>
        <taxon>Mytilidae</taxon>
        <taxon>Mytilinae</taxon>
        <taxon>Mytilus</taxon>
    </lineage>
</organism>
<sequence length="191" mass="22226">MMSRICLPICSKQTVTTNKVRPVVDQTDVTDMFVSMELVSIHKIDEVKEKMSFAGFLRVTWTDEHLVWDSAAYNDIEFISVLQDNVWKPDLVLKNGFEEFKELGGSFYYILVDIDEFLTVINDKLPVYSENTSILSIYIVSQLGYGVLVVIVNSLQLRIHHREEGHQKSKIFVYAVKFERKNSLFEEERDF</sequence>
<dbReference type="SUPFAM" id="SSF63712">
    <property type="entry name" value="Nicotinic receptor ligand binding domain-like"/>
    <property type="match status" value="1"/>
</dbReference>
<evidence type="ECO:0000259" key="1">
    <source>
        <dbReference type="Pfam" id="PF02931"/>
    </source>
</evidence>
<dbReference type="Proteomes" id="UP000507470">
    <property type="component" value="Unassembled WGS sequence"/>
</dbReference>
<dbReference type="GO" id="GO:0005230">
    <property type="term" value="F:extracellular ligand-gated monoatomic ion channel activity"/>
    <property type="evidence" value="ECO:0007669"/>
    <property type="project" value="InterPro"/>
</dbReference>
<dbReference type="OrthoDB" id="6160691at2759"/>
<dbReference type="Pfam" id="PF02931">
    <property type="entry name" value="Neur_chan_LBD"/>
    <property type="match status" value="1"/>
</dbReference>
<reference evidence="2 3" key="1">
    <citation type="submission" date="2020-06" db="EMBL/GenBank/DDBJ databases">
        <authorList>
            <person name="Li R."/>
            <person name="Bekaert M."/>
        </authorList>
    </citation>
    <scope>NUCLEOTIDE SEQUENCE [LARGE SCALE GENOMIC DNA]</scope>
    <source>
        <strain evidence="3">wild</strain>
    </source>
</reference>
<dbReference type="AlphaFoldDB" id="A0A6J8DA52"/>
<feature type="domain" description="Neurotransmitter-gated ion-channel ligand-binding" evidence="1">
    <location>
        <begin position="18"/>
        <end position="101"/>
    </location>
</feature>
<gene>
    <name evidence="2" type="ORF">MCOR_38549</name>
</gene>